<evidence type="ECO:0000313" key="3">
    <source>
        <dbReference type="Proteomes" id="UP000219338"/>
    </source>
</evidence>
<feature type="region of interest" description="Disordered" evidence="1">
    <location>
        <begin position="70"/>
        <end position="110"/>
    </location>
</feature>
<dbReference type="OrthoDB" id="10408781at2759"/>
<dbReference type="Proteomes" id="UP000219338">
    <property type="component" value="Unassembled WGS sequence"/>
</dbReference>
<proteinExistence type="predicted"/>
<evidence type="ECO:0000256" key="1">
    <source>
        <dbReference type="SAM" id="MobiDB-lite"/>
    </source>
</evidence>
<gene>
    <name evidence="2" type="ORF">ARMOST_14795</name>
</gene>
<name>A0A284RRJ6_ARMOS</name>
<organism evidence="2 3">
    <name type="scientific">Armillaria ostoyae</name>
    <name type="common">Armillaria root rot fungus</name>
    <dbReference type="NCBI Taxonomy" id="47428"/>
    <lineage>
        <taxon>Eukaryota</taxon>
        <taxon>Fungi</taxon>
        <taxon>Dikarya</taxon>
        <taxon>Basidiomycota</taxon>
        <taxon>Agaricomycotina</taxon>
        <taxon>Agaricomycetes</taxon>
        <taxon>Agaricomycetidae</taxon>
        <taxon>Agaricales</taxon>
        <taxon>Marasmiineae</taxon>
        <taxon>Physalacriaceae</taxon>
        <taxon>Armillaria</taxon>
    </lineage>
</organism>
<reference evidence="3" key="1">
    <citation type="journal article" date="2017" name="Nat. Ecol. Evol.">
        <title>Genome expansion and lineage-specific genetic innovations in the forest pathogenic fungi Armillaria.</title>
        <authorList>
            <person name="Sipos G."/>
            <person name="Prasanna A.N."/>
            <person name="Walter M.C."/>
            <person name="O'Connor E."/>
            <person name="Balint B."/>
            <person name="Krizsan K."/>
            <person name="Kiss B."/>
            <person name="Hess J."/>
            <person name="Varga T."/>
            <person name="Slot J."/>
            <person name="Riley R."/>
            <person name="Boka B."/>
            <person name="Rigling D."/>
            <person name="Barry K."/>
            <person name="Lee J."/>
            <person name="Mihaltcheva S."/>
            <person name="LaButti K."/>
            <person name="Lipzen A."/>
            <person name="Waldron R."/>
            <person name="Moloney N.M."/>
            <person name="Sperisen C."/>
            <person name="Kredics L."/>
            <person name="Vagvoelgyi C."/>
            <person name="Patrignani A."/>
            <person name="Fitzpatrick D."/>
            <person name="Nagy I."/>
            <person name="Doyle S."/>
            <person name="Anderson J.B."/>
            <person name="Grigoriev I.V."/>
            <person name="Gueldener U."/>
            <person name="Muensterkoetter M."/>
            <person name="Nagy L.G."/>
        </authorList>
    </citation>
    <scope>NUCLEOTIDE SEQUENCE [LARGE SCALE GENOMIC DNA]</scope>
    <source>
        <strain evidence="3">C18/9</strain>
    </source>
</reference>
<evidence type="ECO:0000313" key="2">
    <source>
        <dbReference type="EMBL" id="SJL11392.1"/>
    </source>
</evidence>
<keyword evidence="3" id="KW-1185">Reference proteome</keyword>
<protein>
    <submittedName>
        <fullName evidence="2">Uncharacterized protein</fullName>
    </submittedName>
</protein>
<feature type="compositionally biased region" description="Basic and acidic residues" evidence="1">
    <location>
        <begin position="74"/>
        <end position="85"/>
    </location>
</feature>
<sequence>MNDLSHEDQEHSLQHLQTSYEKATGLELKQQSYEDKAIQWMRLKRKDLCREIQHSERGYRSERRLGVDADETENFNHNHRGEGRFGRKRPALRLPPVPRGSIALKREVEA</sequence>
<dbReference type="AlphaFoldDB" id="A0A284RRJ6"/>
<accession>A0A284RRJ6</accession>
<dbReference type="EMBL" id="FUEG01000014">
    <property type="protein sequence ID" value="SJL11392.1"/>
    <property type="molecule type" value="Genomic_DNA"/>
</dbReference>